<keyword evidence="3 5" id="KW-1133">Transmembrane helix</keyword>
<dbReference type="Pfam" id="PF01699">
    <property type="entry name" value="Na_Ca_ex"/>
    <property type="match status" value="2"/>
</dbReference>
<feature type="transmembrane region" description="Helical" evidence="5">
    <location>
        <begin position="178"/>
        <end position="200"/>
    </location>
</feature>
<comment type="caution">
    <text evidence="7">The sequence shown here is derived from an EMBL/GenBank/DDBJ whole genome shotgun (WGS) entry which is preliminary data.</text>
</comment>
<proteinExistence type="predicted"/>
<evidence type="ECO:0000256" key="3">
    <source>
        <dbReference type="ARBA" id="ARBA00022989"/>
    </source>
</evidence>
<feature type="transmembrane region" description="Helical" evidence="5">
    <location>
        <begin position="127"/>
        <end position="147"/>
    </location>
</feature>
<evidence type="ECO:0000313" key="8">
    <source>
        <dbReference type="Proteomes" id="UP000216446"/>
    </source>
</evidence>
<organism evidence="7 8">
    <name type="scientific">Rubricoccus marinus</name>
    <dbReference type="NCBI Taxonomy" id="716817"/>
    <lineage>
        <taxon>Bacteria</taxon>
        <taxon>Pseudomonadati</taxon>
        <taxon>Rhodothermota</taxon>
        <taxon>Rhodothermia</taxon>
        <taxon>Rhodothermales</taxon>
        <taxon>Rubricoccaceae</taxon>
        <taxon>Rubricoccus</taxon>
    </lineage>
</organism>
<gene>
    <name evidence="7" type="ORF">BSZ36_00340</name>
</gene>
<evidence type="ECO:0000259" key="6">
    <source>
        <dbReference type="Pfam" id="PF01699"/>
    </source>
</evidence>
<keyword evidence="4 5" id="KW-0472">Membrane</keyword>
<dbReference type="PANTHER" id="PTHR10846:SF8">
    <property type="entry name" value="INNER MEMBRANE PROTEIN YRBG"/>
    <property type="match status" value="1"/>
</dbReference>
<dbReference type="FunCoup" id="A0A259TVB8">
    <property type="interactions" value="141"/>
</dbReference>
<dbReference type="Gene3D" id="6.10.280.80">
    <property type="entry name" value="NCX, peripheral helical region"/>
    <property type="match status" value="1"/>
</dbReference>
<accession>A0A259TVB8</accession>
<dbReference type="AlphaFoldDB" id="A0A259TVB8"/>
<sequence length="323" mass="32822">MTLTQSLLYMGGGVVLLVAGAEALVRGAAALALRFGITPLVVGLTVVAFGTSSPELVVSVKAAIGGNGPVALGNVIGSNIANLGLIVGVSAALSPLAVDRRLLTRDVPVMVGSMLLLWAFLGNGVLSSFEGGILACGIVLYTFWGVMSSRRETKAAREASEDLPIAVEDAMAAPVWKVALQVGLVFGGLAMLVLGAGYLVDGAVSIAQTLGVSEAIIGLTLVAIGTSLPELATTIVAAARGHGEIALGGAIGSNVFNILGVIGPAAIAAPIYSEGIGWPVMAVMLGMAVLTTFFLFSGGKTRRWEGFVLLTAYAGYLWWLVAV</sequence>
<keyword evidence="2 5" id="KW-0812">Transmembrane</keyword>
<dbReference type="RefSeq" id="WP_094545184.1">
    <property type="nucleotide sequence ID" value="NZ_MQWB01000001.1"/>
</dbReference>
<feature type="transmembrane region" description="Helical" evidence="5">
    <location>
        <begin position="32"/>
        <end position="51"/>
    </location>
</feature>
<reference evidence="7 8" key="1">
    <citation type="submission" date="2016-11" db="EMBL/GenBank/DDBJ databases">
        <title>Study of marine rhodopsin-containing bacteria.</title>
        <authorList>
            <person name="Yoshizawa S."/>
            <person name="Kumagai Y."/>
            <person name="Kogure K."/>
        </authorList>
    </citation>
    <scope>NUCLEOTIDE SEQUENCE [LARGE SCALE GENOMIC DNA]</scope>
    <source>
        <strain evidence="7 8">SG-29</strain>
    </source>
</reference>
<dbReference type="OrthoDB" id="9794225at2"/>
<feature type="transmembrane region" description="Helical" evidence="5">
    <location>
        <begin position="304"/>
        <end position="321"/>
    </location>
</feature>
<comment type="subcellular location">
    <subcellularLocation>
        <location evidence="1">Membrane</location>
        <topology evidence="1">Multi-pass membrane protein</topology>
    </subcellularLocation>
</comment>
<dbReference type="PANTHER" id="PTHR10846">
    <property type="entry name" value="SODIUM/POTASSIUM/CALCIUM EXCHANGER"/>
    <property type="match status" value="1"/>
</dbReference>
<dbReference type="Proteomes" id="UP000216446">
    <property type="component" value="Unassembled WGS sequence"/>
</dbReference>
<feature type="transmembrane region" description="Helical" evidence="5">
    <location>
        <begin position="278"/>
        <end position="297"/>
    </location>
</feature>
<feature type="transmembrane region" description="Helical" evidence="5">
    <location>
        <begin position="251"/>
        <end position="272"/>
    </location>
</feature>
<feature type="domain" description="Sodium/calcium exchanger membrane region" evidence="6">
    <location>
        <begin position="7"/>
        <end position="143"/>
    </location>
</feature>
<feature type="transmembrane region" description="Helical" evidence="5">
    <location>
        <begin position="71"/>
        <end position="93"/>
    </location>
</feature>
<dbReference type="InterPro" id="IPR004837">
    <property type="entry name" value="NaCa_Exmemb"/>
</dbReference>
<evidence type="ECO:0000256" key="1">
    <source>
        <dbReference type="ARBA" id="ARBA00004141"/>
    </source>
</evidence>
<dbReference type="GO" id="GO:0008273">
    <property type="term" value="F:calcium, potassium:sodium antiporter activity"/>
    <property type="evidence" value="ECO:0007669"/>
    <property type="project" value="TreeGrafter"/>
</dbReference>
<dbReference type="NCBIfam" id="TIGR00367">
    <property type="entry name" value="calcium/sodium antiporter"/>
    <property type="match status" value="1"/>
</dbReference>
<protein>
    <recommendedName>
        <fullName evidence="6">Sodium/calcium exchanger membrane region domain-containing protein</fullName>
    </recommendedName>
</protein>
<name>A0A259TVB8_9BACT</name>
<dbReference type="InterPro" id="IPR044880">
    <property type="entry name" value="NCX_ion-bd_dom_sf"/>
</dbReference>
<feature type="domain" description="Sodium/calcium exchanger membrane region" evidence="6">
    <location>
        <begin position="182"/>
        <end position="321"/>
    </location>
</feature>
<dbReference type="GO" id="GO:0005886">
    <property type="term" value="C:plasma membrane"/>
    <property type="evidence" value="ECO:0007669"/>
    <property type="project" value="TreeGrafter"/>
</dbReference>
<evidence type="ECO:0000256" key="2">
    <source>
        <dbReference type="ARBA" id="ARBA00022692"/>
    </source>
</evidence>
<dbReference type="Gene3D" id="1.20.1420.30">
    <property type="entry name" value="NCX, central ion-binding region"/>
    <property type="match status" value="2"/>
</dbReference>
<evidence type="ECO:0000256" key="4">
    <source>
        <dbReference type="ARBA" id="ARBA00023136"/>
    </source>
</evidence>
<dbReference type="GO" id="GO:0005262">
    <property type="term" value="F:calcium channel activity"/>
    <property type="evidence" value="ECO:0007669"/>
    <property type="project" value="TreeGrafter"/>
</dbReference>
<keyword evidence="8" id="KW-1185">Reference proteome</keyword>
<dbReference type="GO" id="GO:0006874">
    <property type="term" value="P:intracellular calcium ion homeostasis"/>
    <property type="evidence" value="ECO:0007669"/>
    <property type="project" value="TreeGrafter"/>
</dbReference>
<feature type="transmembrane region" description="Helical" evidence="5">
    <location>
        <begin position="215"/>
        <end position="239"/>
    </location>
</feature>
<dbReference type="InterPro" id="IPR004481">
    <property type="entry name" value="K/Na/Ca-exchanger"/>
</dbReference>
<evidence type="ECO:0000256" key="5">
    <source>
        <dbReference type="SAM" id="Phobius"/>
    </source>
</evidence>
<dbReference type="InParanoid" id="A0A259TVB8"/>
<feature type="transmembrane region" description="Helical" evidence="5">
    <location>
        <begin position="6"/>
        <end position="25"/>
    </location>
</feature>
<evidence type="ECO:0000313" key="7">
    <source>
        <dbReference type="EMBL" id="OZC01567.1"/>
    </source>
</evidence>
<dbReference type="EMBL" id="MQWB01000001">
    <property type="protein sequence ID" value="OZC01567.1"/>
    <property type="molecule type" value="Genomic_DNA"/>
</dbReference>